<dbReference type="EMBL" id="MT142420">
    <property type="protein sequence ID" value="QJA80410.1"/>
    <property type="molecule type" value="Genomic_DNA"/>
</dbReference>
<gene>
    <name evidence="2" type="ORF">MM415A00726_0023</name>
    <name evidence="1" type="ORF">MM415B00544_0041</name>
</gene>
<dbReference type="EMBL" id="MT141512">
    <property type="protein sequence ID" value="QJA64096.1"/>
    <property type="molecule type" value="Genomic_DNA"/>
</dbReference>
<evidence type="ECO:0000313" key="2">
    <source>
        <dbReference type="EMBL" id="QJA80410.1"/>
    </source>
</evidence>
<reference evidence="1" key="1">
    <citation type="submission" date="2020-03" db="EMBL/GenBank/DDBJ databases">
        <title>The deep terrestrial virosphere.</title>
        <authorList>
            <person name="Holmfeldt K."/>
            <person name="Nilsson E."/>
            <person name="Simone D."/>
            <person name="Lopez-Fernandez M."/>
            <person name="Wu X."/>
            <person name="de Brujin I."/>
            <person name="Lundin D."/>
            <person name="Andersson A."/>
            <person name="Bertilsson S."/>
            <person name="Dopson M."/>
        </authorList>
    </citation>
    <scope>NUCLEOTIDE SEQUENCE</scope>
    <source>
        <strain evidence="2">MM415A00726</strain>
        <strain evidence="1">MM415B00544</strain>
    </source>
</reference>
<proteinExistence type="predicted"/>
<evidence type="ECO:0000313" key="1">
    <source>
        <dbReference type="EMBL" id="QJA64096.1"/>
    </source>
</evidence>
<accession>A0A6M3J2F2</accession>
<organism evidence="1">
    <name type="scientific">viral metagenome</name>
    <dbReference type="NCBI Taxonomy" id="1070528"/>
    <lineage>
        <taxon>unclassified sequences</taxon>
        <taxon>metagenomes</taxon>
        <taxon>organismal metagenomes</taxon>
    </lineage>
</organism>
<name>A0A6M3J2F2_9ZZZZ</name>
<dbReference type="AlphaFoldDB" id="A0A6M3J2F2"/>
<protein>
    <submittedName>
        <fullName evidence="1">Uncharacterized protein</fullName>
    </submittedName>
</protein>
<sequence length="57" mass="6623">MQKVIVIFKNLFDRNEVTADNLRIEYAGHAIEFRGGRIEIEPIEPARCENMPPVMHL</sequence>